<keyword evidence="3" id="KW-1185">Reference proteome</keyword>
<dbReference type="PANTHER" id="PTHR45947:SF3">
    <property type="entry name" value="SULFOQUINOVOSYL TRANSFERASE SQD2"/>
    <property type="match status" value="1"/>
</dbReference>
<protein>
    <submittedName>
        <fullName evidence="2">Glycosyltransferase family 4 protein</fullName>
    </submittedName>
</protein>
<dbReference type="Proteomes" id="UP001524499">
    <property type="component" value="Unassembled WGS sequence"/>
</dbReference>
<dbReference type="InterPro" id="IPR028098">
    <property type="entry name" value="Glyco_trans_4-like_N"/>
</dbReference>
<dbReference type="PANTHER" id="PTHR45947">
    <property type="entry name" value="SULFOQUINOVOSYL TRANSFERASE SQD2"/>
    <property type="match status" value="1"/>
</dbReference>
<feature type="domain" description="Glycosyltransferase subfamily 4-like N-terminal" evidence="1">
    <location>
        <begin position="26"/>
        <end position="138"/>
    </location>
</feature>
<organism evidence="2 3">
    <name type="scientific">Methylomonas subterranea</name>
    <dbReference type="NCBI Taxonomy" id="2952225"/>
    <lineage>
        <taxon>Bacteria</taxon>
        <taxon>Pseudomonadati</taxon>
        <taxon>Pseudomonadota</taxon>
        <taxon>Gammaproteobacteria</taxon>
        <taxon>Methylococcales</taxon>
        <taxon>Methylococcaceae</taxon>
        <taxon>Methylomonas</taxon>
    </lineage>
</organism>
<dbReference type="InterPro" id="IPR050194">
    <property type="entry name" value="Glycosyltransferase_grp1"/>
</dbReference>
<proteinExistence type="predicted"/>
<dbReference type="Pfam" id="PF13692">
    <property type="entry name" value="Glyco_trans_1_4"/>
    <property type="match status" value="1"/>
</dbReference>
<evidence type="ECO:0000259" key="1">
    <source>
        <dbReference type="Pfam" id="PF13439"/>
    </source>
</evidence>
<gene>
    <name evidence="2" type="ORF">NP590_15345</name>
</gene>
<reference evidence="2 3" key="1">
    <citation type="submission" date="2022-07" db="EMBL/GenBank/DDBJ databases">
        <title>Methylomonas rivi sp. nov., Methylomonas rosea sp. nov., Methylomonas aureus sp. nov. and Methylomonas subterranea sp. nov., four novel methanotrophs isolated from a freshwater creek and the deep terrestrial subsurface.</title>
        <authorList>
            <person name="Abin C."/>
            <person name="Sankaranarayanan K."/>
            <person name="Garner C."/>
            <person name="Sindelar R."/>
            <person name="Kotary K."/>
            <person name="Garner R."/>
            <person name="Barclay S."/>
            <person name="Lawson P."/>
            <person name="Krumholz L."/>
        </authorList>
    </citation>
    <scope>NUCLEOTIDE SEQUENCE [LARGE SCALE GENOMIC DNA]</scope>
    <source>
        <strain evidence="2 3">SURF-2</strain>
    </source>
</reference>
<evidence type="ECO:0000313" key="3">
    <source>
        <dbReference type="Proteomes" id="UP001524499"/>
    </source>
</evidence>
<dbReference type="EMBL" id="JANIBJ010000031">
    <property type="protein sequence ID" value="MCQ8105488.1"/>
    <property type="molecule type" value="Genomic_DNA"/>
</dbReference>
<sequence>MATGNGAYVVHKTLESELKNYRVIPYNPFLTLMPPVLYGLGRLSKARLIHTTPDYGLFHVRRKIPVILTFHNYVLDVFMKDYSNFLQNTHYQTDLKWFTRLSVNNASVITAVSEFTAKLVSNELAIDNVKVIYNGINHNVFYPDRFRNRSDNEIKVLFCGNLTSRKGVQWLLPIVSRLSPKITVFYTSGLRSKTKLPENSSMQCLGSIDYADMPAVYNEMDILLFPTVREGLSLAAIEAMACGLPIVTTYCSSLPELVDDGKGGFLCPLGDVHTFADRINRLADDALLRRDMGEYNRERVEKTFTLVRMVKEYKLLFDEALDTAN</sequence>
<evidence type="ECO:0000313" key="2">
    <source>
        <dbReference type="EMBL" id="MCQ8105488.1"/>
    </source>
</evidence>
<dbReference type="CDD" id="cd03801">
    <property type="entry name" value="GT4_PimA-like"/>
    <property type="match status" value="1"/>
</dbReference>
<name>A0ABT1TJ50_9GAMM</name>
<dbReference type="RefSeq" id="WP_256603470.1">
    <property type="nucleotide sequence ID" value="NZ_JANIBJ010000031.1"/>
</dbReference>
<comment type="caution">
    <text evidence="2">The sequence shown here is derived from an EMBL/GenBank/DDBJ whole genome shotgun (WGS) entry which is preliminary data.</text>
</comment>
<dbReference type="Pfam" id="PF13439">
    <property type="entry name" value="Glyco_transf_4"/>
    <property type="match status" value="1"/>
</dbReference>
<dbReference type="Gene3D" id="3.40.50.2000">
    <property type="entry name" value="Glycogen Phosphorylase B"/>
    <property type="match status" value="2"/>
</dbReference>
<accession>A0ABT1TJ50</accession>
<dbReference type="SUPFAM" id="SSF53756">
    <property type="entry name" value="UDP-Glycosyltransferase/glycogen phosphorylase"/>
    <property type="match status" value="1"/>
</dbReference>